<dbReference type="EMBL" id="JASCZI010031808">
    <property type="protein sequence ID" value="MED6127464.1"/>
    <property type="molecule type" value="Genomic_DNA"/>
</dbReference>
<proteinExistence type="predicted"/>
<dbReference type="Proteomes" id="UP001341840">
    <property type="component" value="Unassembled WGS sequence"/>
</dbReference>
<accession>A0ABU6RU36</accession>
<organism evidence="1 2">
    <name type="scientific">Stylosanthes scabra</name>
    <dbReference type="NCBI Taxonomy" id="79078"/>
    <lineage>
        <taxon>Eukaryota</taxon>
        <taxon>Viridiplantae</taxon>
        <taxon>Streptophyta</taxon>
        <taxon>Embryophyta</taxon>
        <taxon>Tracheophyta</taxon>
        <taxon>Spermatophyta</taxon>
        <taxon>Magnoliopsida</taxon>
        <taxon>eudicotyledons</taxon>
        <taxon>Gunneridae</taxon>
        <taxon>Pentapetalae</taxon>
        <taxon>rosids</taxon>
        <taxon>fabids</taxon>
        <taxon>Fabales</taxon>
        <taxon>Fabaceae</taxon>
        <taxon>Papilionoideae</taxon>
        <taxon>50 kb inversion clade</taxon>
        <taxon>dalbergioids sensu lato</taxon>
        <taxon>Dalbergieae</taxon>
        <taxon>Pterocarpus clade</taxon>
        <taxon>Stylosanthes</taxon>
    </lineage>
</organism>
<keyword evidence="2" id="KW-1185">Reference proteome</keyword>
<name>A0ABU6RU36_9FABA</name>
<gene>
    <name evidence="1" type="ORF">PIB30_088372</name>
</gene>
<evidence type="ECO:0000313" key="1">
    <source>
        <dbReference type="EMBL" id="MED6127464.1"/>
    </source>
</evidence>
<sequence>MEYWVLEEYHALKRTNKANQASGTGESLHIVGSTTYPSTTMRMNYTVSNLFVVSGGRKRRRVYGRGKVPSRLKPPVYDFDDISTASGPVDMREQFTLLNHELTQQVEERRQEVTTLRGSMHLISRAFRALLMPNQQSLIG</sequence>
<reference evidence="1 2" key="1">
    <citation type="journal article" date="2023" name="Plants (Basel)">
        <title>Bridging the Gap: Combining Genomics and Transcriptomics Approaches to Understand Stylosanthes scabra, an Orphan Legume from the Brazilian Caatinga.</title>
        <authorList>
            <person name="Ferreira-Neto J.R.C."/>
            <person name="da Silva M.D."/>
            <person name="Binneck E."/>
            <person name="de Melo N.F."/>
            <person name="da Silva R.H."/>
            <person name="de Melo A.L.T.M."/>
            <person name="Pandolfi V."/>
            <person name="Bustamante F.O."/>
            <person name="Brasileiro-Vidal A.C."/>
            <person name="Benko-Iseppon A.M."/>
        </authorList>
    </citation>
    <scope>NUCLEOTIDE SEQUENCE [LARGE SCALE GENOMIC DNA]</scope>
    <source>
        <tissue evidence="1">Leaves</tissue>
    </source>
</reference>
<comment type="caution">
    <text evidence="1">The sequence shown here is derived from an EMBL/GenBank/DDBJ whole genome shotgun (WGS) entry which is preliminary data.</text>
</comment>
<evidence type="ECO:0000313" key="2">
    <source>
        <dbReference type="Proteomes" id="UP001341840"/>
    </source>
</evidence>
<protein>
    <submittedName>
        <fullName evidence="1">Uncharacterized protein</fullName>
    </submittedName>
</protein>